<evidence type="ECO:0000313" key="4">
    <source>
        <dbReference type="Proteomes" id="UP000051442"/>
    </source>
</evidence>
<dbReference type="InterPro" id="IPR036938">
    <property type="entry name" value="PAP2/HPO_sf"/>
</dbReference>
<dbReference type="CDD" id="cd03392">
    <property type="entry name" value="PAP2_like_2"/>
    <property type="match status" value="1"/>
</dbReference>
<feature type="domain" description="Phosphatidic acid phosphatase type 2/haloperoxidase" evidence="2">
    <location>
        <begin position="86"/>
        <end position="200"/>
    </location>
</feature>
<feature type="transmembrane region" description="Helical" evidence="1">
    <location>
        <begin position="185"/>
        <end position="206"/>
    </location>
</feature>
<feature type="transmembrane region" description="Helical" evidence="1">
    <location>
        <begin position="56"/>
        <end position="83"/>
    </location>
</feature>
<dbReference type="STRING" id="1423804.FD14_GL000659"/>
<keyword evidence="1" id="KW-1133">Transmembrane helix</keyword>
<dbReference type="OrthoDB" id="9789113at2"/>
<keyword evidence="1" id="KW-0812">Transmembrane</keyword>
<evidence type="ECO:0000313" key="3">
    <source>
        <dbReference type="EMBL" id="KRN23901.1"/>
    </source>
</evidence>
<dbReference type="PATRIC" id="fig|1423804.4.peg.706"/>
<sequence>MIIEQERDRPFRLLVSGGLFAVLAAFVMAHSGLLDFLDGVMIQLVQKHSSGTKDAIYGAITTIASPKMDLIVVFIIAFLLWGFKYKIPALWALGTIIGGDAVAFIAKEIVRRARPLGHLAADNGFSFPSGHVFGTTIIVAILWIVVVPMLRNYWQWVVVRTLLFLWLILVAWSRVYLGAHYPTDTIGAMLLGHAWLQICEWLYLWITPKLRNVKLVRNSIV</sequence>
<dbReference type="PANTHER" id="PTHR14969">
    <property type="entry name" value="SPHINGOSINE-1-PHOSPHATE PHOSPHOHYDROLASE"/>
    <property type="match status" value="1"/>
</dbReference>
<dbReference type="Gene3D" id="1.20.144.10">
    <property type="entry name" value="Phosphatidic acid phosphatase type 2/haloperoxidase"/>
    <property type="match status" value="2"/>
</dbReference>
<organism evidence="3 4">
    <name type="scientific">Secundilactobacillus similis DSM 23365 = JCM 2765</name>
    <dbReference type="NCBI Taxonomy" id="1423804"/>
    <lineage>
        <taxon>Bacteria</taxon>
        <taxon>Bacillati</taxon>
        <taxon>Bacillota</taxon>
        <taxon>Bacilli</taxon>
        <taxon>Lactobacillales</taxon>
        <taxon>Lactobacillaceae</taxon>
        <taxon>Secundilactobacillus</taxon>
    </lineage>
</organism>
<feature type="transmembrane region" description="Helical" evidence="1">
    <location>
        <begin position="90"/>
        <end position="110"/>
    </location>
</feature>
<keyword evidence="4" id="KW-1185">Reference proteome</keyword>
<comment type="caution">
    <text evidence="3">The sequence shown here is derived from an EMBL/GenBank/DDBJ whole genome shotgun (WGS) entry which is preliminary data.</text>
</comment>
<dbReference type="InterPro" id="IPR000326">
    <property type="entry name" value="PAP2/HPO"/>
</dbReference>
<dbReference type="Proteomes" id="UP000051442">
    <property type="component" value="Unassembled WGS sequence"/>
</dbReference>
<feature type="transmembrane region" description="Helical" evidence="1">
    <location>
        <begin position="130"/>
        <end position="150"/>
    </location>
</feature>
<dbReference type="RefSeq" id="WP_054736954.1">
    <property type="nucleotide sequence ID" value="NZ_AYZM01000087.1"/>
</dbReference>
<name>A0A0R2FHC7_9LACO</name>
<proteinExistence type="predicted"/>
<feature type="transmembrane region" description="Helical" evidence="1">
    <location>
        <begin position="157"/>
        <end position="179"/>
    </location>
</feature>
<protein>
    <submittedName>
        <fullName evidence="3">Membrane-associated phospholipid phosphatase</fullName>
    </submittedName>
</protein>
<keyword evidence="1" id="KW-0472">Membrane</keyword>
<dbReference type="Pfam" id="PF01569">
    <property type="entry name" value="PAP2"/>
    <property type="match status" value="1"/>
</dbReference>
<dbReference type="EMBL" id="AYZM01000087">
    <property type="protein sequence ID" value="KRN23901.1"/>
    <property type="molecule type" value="Genomic_DNA"/>
</dbReference>
<dbReference type="SUPFAM" id="SSF48317">
    <property type="entry name" value="Acid phosphatase/Vanadium-dependent haloperoxidase"/>
    <property type="match status" value="1"/>
</dbReference>
<reference evidence="3 4" key="1">
    <citation type="journal article" date="2015" name="Genome Announc.">
        <title>Expanding the biotechnology potential of lactobacilli through comparative genomics of 213 strains and associated genera.</title>
        <authorList>
            <person name="Sun Z."/>
            <person name="Harris H.M."/>
            <person name="McCann A."/>
            <person name="Guo C."/>
            <person name="Argimon S."/>
            <person name="Zhang W."/>
            <person name="Yang X."/>
            <person name="Jeffery I.B."/>
            <person name="Cooney J.C."/>
            <person name="Kagawa T.F."/>
            <person name="Liu W."/>
            <person name="Song Y."/>
            <person name="Salvetti E."/>
            <person name="Wrobel A."/>
            <person name="Rasinkangas P."/>
            <person name="Parkhill J."/>
            <person name="Rea M.C."/>
            <person name="O'Sullivan O."/>
            <person name="Ritari J."/>
            <person name="Douillard F.P."/>
            <person name="Paul Ross R."/>
            <person name="Yang R."/>
            <person name="Briner A.E."/>
            <person name="Felis G.E."/>
            <person name="de Vos W.M."/>
            <person name="Barrangou R."/>
            <person name="Klaenhammer T.R."/>
            <person name="Caufield P.W."/>
            <person name="Cui Y."/>
            <person name="Zhang H."/>
            <person name="O'Toole P.W."/>
        </authorList>
    </citation>
    <scope>NUCLEOTIDE SEQUENCE [LARGE SCALE GENOMIC DNA]</scope>
    <source>
        <strain evidence="3 4">DSM 23365</strain>
    </source>
</reference>
<evidence type="ECO:0000259" key="2">
    <source>
        <dbReference type="SMART" id="SM00014"/>
    </source>
</evidence>
<accession>A0A0R2FHC7</accession>
<dbReference type="AlphaFoldDB" id="A0A0R2FHC7"/>
<dbReference type="PANTHER" id="PTHR14969:SF13">
    <property type="entry name" value="AT30094P"/>
    <property type="match status" value="1"/>
</dbReference>
<gene>
    <name evidence="3" type="ORF">FD14_GL000659</name>
</gene>
<feature type="transmembrane region" description="Helical" evidence="1">
    <location>
        <begin position="12"/>
        <end position="36"/>
    </location>
</feature>
<evidence type="ECO:0000256" key="1">
    <source>
        <dbReference type="SAM" id="Phobius"/>
    </source>
</evidence>
<dbReference type="SMART" id="SM00014">
    <property type="entry name" value="acidPPc"/>
    <property type="match status" value="1"/>
</dbReference>